<dbReference type="SUPFAM" id="SSF57850">
    <property type="entry name" value="RING/U-box"/>
    <property type="match status" value="2"/>
</dbReference>
<keyword evidence="5" id="KW-0862">Zinc</keyword>
<evidence type="ECO:0000313" key="10">
    <source>
        <dbReference type="Proteomes" id="UP000815677"/>
    </source>
</evidence>
<evidence type="ECO:0000256" key="2">
    <source>
        <dbReference type="ARBA" id="ARBA00008126"/>
    </source>
</evidence>
<dbReference type="Pfam" id="PF15906">
    <property type="entry name" value="zf-NOSIP"/>
    <property type="match status" value="1"/>
</dbReference>
<dbReference type="Proteomes" id="UP000815677">
    <property type="component" value="Unassembled WGS sequence"/>
</dbReference>
<dbReference type="Gene3D" id="3.30.40.10">
    <property type="entry name" value="Zinc/RING finger domain, C3HC4 (zinc finger)"/>
    <property type="match status" value="2"/>
</dbReference>
<dbReference type="PROSITE" id="PS50089">
    <property type="entry name" value="ZF_RING_2"/>
    <property type="match status" value="1"/>
</dbReference>
<dbReference type="EMBL" id="DF849967">
    <property type="protein sequence ID" value="GAT60895.1"/>
    <property type="molecule type" value="Genomic_DNA"/>
</dbReference>
<reference evidence="9" key="1">
    <citation type="submission" date="2014-09" db="EMBL/GenBank/DDBJ databases">
        <title>Genome sequence of the luminous mushroom Mycena chlorophos for searching fungal bioluminescence genes.</title>
        <authorList>
            <person name="Tanaka Y."/>
            <person name="Kasuga D."/>
            <person name="Oba Y."/>
            <person name="Hase S."/>
            <person name="Sato K."/>
            <person name="Oba Y."/>
            <person name="Sakakibara Y."/>
        </authorList>
    </citation>
    <scope>NUCLEOTIDE SEQUENCE</scope>
</reference>
<dbReference type="PIRSF" id="PIRSF023577">
    <property type="entry name" value="ENOS_interacting"/>
    <property type="match status" value="1"/>
</dbReference>
<feature type="region of interest" description="Disordered" evidence="7">
    <location>
        <begin position="115"/>
        <end position="144"/>
    </location>
</feature>
<evidence type="ECO:0000256" key="3">
    <source>
        <dbReference type="ARBA" id="ARBA00023242"/>
    </source>
</evidence>
<evidence type="ECO:0000256" key="5">
    <source>
        <dbReference type="PROSITE-ProRule" id="PRU00175"/>
    </source>
</evidence>
<comment type="subcellular location">
    <subcellularLocation>
        <location evidence="1 4">Nucleus</location>
    </subcellularLocation>
</comment>
<feature type="compositionally biased region" description="Low complexity" evidence="7">
    <location>
        <begin position="122"/>
        <end position="144"/>
    </location>
</feature>
<evidence type="ECO:0000256" key="7">
    <source>
        <dbReference type="SAM" id="MobiDB-lite"/>
    </source>
</evidence>
<evidence type="ECO:0000256" key="4">
    <source>
        <dbReference type="PIRNR" id="PIRNR023577"/>
    </source>
</evidence>
<feature type="region of interest" description="Disordered" evidence="7">
    <location>
        <begin position="1"/>
        <end position="27"/>
    </location>
</feature>
<feature type="domain" description="RING-type" evidence="8">
    <location>
        <begin position="262"/>
        <end position="306"/>
    </location>
</feature>
<protein>
    <recommendedName>
        <fullName evidence="8">RING-type domain-containing protein</fullName>
    </recommendedName>
</protein>
<comment type="similarity">
    <text evidence="2 4">Belongs to the NOSIP family.</text>
</comment>
<dbReference type="InterPro" id="IPR031790">
    <property type="entry name" value="Znf-NOSIP"/>
</dbReference>
<sequence>MTRHAKNATSSSVFSHAERQTAANHYGARKKRLGHESMREFDACTLCLNTARDPVVCKAGHMFCRECAMNDLLSQKKELKRQKDKAAAIKADMKAEMEKARAAARERVLQDFERGQLGTGIGSSKSTSGSASTSDSTTTTTGSKRSFSSAFEFSSSHVTDLVAKAEEAAARLIAKEKAEAAKAVLPDFWLPTLTPTFDGVAQRDILAAGGGQSKELKPGAMCRGAGDRHSFALKDLTPVKFTFFREGKEVEKDAKDPGEAVCQPCMKKLSNNVVMFLMKPCSHVVCRTCKETLMTTGDKCACIVCEKPLKQKEILELYREGTGFASGGMAESKGREGIAFQC</sequence>
<keyword evidence="10" id="KW-1185">Reference proteome</keyword>
<keyword evidence="6" id="KW-0175">Coiled coil</keyword>
<keyword evidence="3 4" id="KW-0539">Nucleus</keyword>
<name>A0ABQ0MC52_MYCCL</name>
<accession>A0ABQ0MC52</accession>
<proteinExistence type="inferred from homology"/>
<organism evidence="9 10">
    <name type="scientific">Mycena chlorophos</name>
    <name type="common">Agaric fungus</name>
    <name type="synonym">Agaricus chlorophos</name>
    <dbReference type="NCBI Taxonomy" id="658473"/>
    <lineage>
        <taxon>Eukaryota</taxon>
        <taxon>Fungi</taxon>
        <taxon>Dikarya</taxon>
        <taxon>Basidiomycota</taxon>
        <taxon>Agaricomycotina</taxon>
        <taxon>Agaricomycetes</taxon>
        <taxon>Agaricomycetidae</taxon>
        <taxon>Agaricales</taxon>
        <taxon>Marasmiineae</taxon>
        <taxon>Mycenaceae</taxon>
        <taxon>Mycena</taxon>
    </lineage>
</organism>
<dbReference type="PANTHER" id="PTHR13063">
    <property type="entry name" value="ENOS INTERACTING PROTEIN"/>
    <property type="match status" value="1"/>
</dbReference>
<dbReference type="InterPro" id="IPR016818">
    <property type="entry name" value="NOSIP"/>
</dbReference>
<dbReference type="InterPro" id="IPR013083">
    <property type="entry name" value="Znf_RING/FYVE/PHD"/>
</dbReference>
<evidence type="ECO:0000256" key="6">
    <source>
        <dbReference type="SAM" id="Coils"/>
    </source>
</evidence>
<evidence type="ECO:0000313" key="9">
    <source>
        <dbReference type="EMBL" id="GAT60895.1"/>
    </source>
</evidence>
<dbReference type="InterPro" id="IPR001841">
    <property type="entry name" value="Znf_RING"/>
</dbReference>
<gene>
    <name evidence="9" type="ORF">MCHLO_16987</name>
</gene>
<keyword evidence="5" id="KW-0863">Zinc-finger</keyword>
<evidence type="ECO:0000256" key="1">
    <source>
        <dbReference type="ARBA" id="ARBA00004123"/>
    </source>
</evidence>
<feature type="coiled-coil region" evidence="6">
    <location>
        <begin position="65"/>
        <end position="103"/>
    </location>
</feature>
<dbReference type="PANTHER" id="PTHR13063:SF10">
    <property type="entry name" value="NITRIC OXIDE SYNTHASE-INTERACTING PROTEIN"/>
    <property type="match status" value="1"/>
</dbReference>
<keyword evidence="5" id="KW-0479">Metal-binding</keyword>
<evidence type="ECO:0000259" key="8">
    <source>
        <dbReference type="PROSITE" id="PS50089"/>
    </source>
</evidence>